<sequence>MTNHITRRSILAAAPAIAAFTPAAASMIPDQVPGGCANLRTPHDPIPGWFEEWKAIRAEVNKLDDGDDTLEAVMHELEHKICTTEPVSRAGAIAQLEYALDDFGEYMMGNIWKDLDTKLFANLLGALKSGVA</sequence>
<dbReference type="InterPro" id="IPR006311">
    <property type="entry name" value="TAT_signal"/>
</dbReference>
<organism evidence="2 3">
    <name type="scientific">Sulfitobacter faviae</name>
    <dbReference type="NCBI Taxonomy" id="1775881"/>
    <lineage>
        <taxon>Bacteria</taxon>
        <taxon>Pseudomonadati</taxon>
        <taxon>Pseudomonadota</taxon>
        <taxon>Alphaproteobacteria</taxon>
        <taxon>Rhodobacterales</taxon>
        <taxon>Roseobacteraceae</taxon>
        <taxon>Sulfitobacter</taxon>
    </lineage>
</organism>
<evidence type="ECO:0000313" key="3">
    <source>
        <dbReference type="Proteomes" id="UP001326567"/>
    </source>
</evidence>
<evidence type="ECO:0000313" key="2">
    <source>
        <dbReference type="EMBL" id="WPZ21625.1"/>
    </source>
</evidence>
<reference evidence="2 3" key="1">
    <citation type="submission" date="2023-11" db="EMBL/GenBank/DDBJ databases">
        <title>From the Deep-Sea to the Surface: Bacterial Genomes Isolated from the Moytirra Hydrothermal Vent Plume.</title>
        <authorList>
            <person name="Major S.R."/>
        </authorList>
    </citation>
    <scope>NUCLEOTIDE SEQUENCE [LARGE SCALE GENOMIC DNA]</scope>
    <source>
        <strain evidence="2 3">OXR-9</strain>
    </source>
</reference>
<dbReference type="Proteomes" id="UP001326567">
    <property type="component" value="Chromosome"/>
</dbReference>
<keyword evidence="3" id="KW-1185">Reference proteome</keyword>
<keyword evidence="1" id="KW-0732">Signal</keyword>
<dbReference type="PROSITE" id="PS51318">
    <property type="entry name" value="TAT"/>
    <property type="match status" value="1"/>
</dbReference>
<proteinExistence type="predicted"/>
<protein>
    <submittedName>
        <fullName evidence="2">Uncharacterized protein</fullName>
    </submittedName>
</protein>
<gene>
    <name evidence="2" type="ORF">T7987_15895</name>
</gene>
<dbReference type="RefSeq" id="WP_322328541.1">
    <property type="nucleotide sequence ID" value="NZ_CP139725.1"/>
</dbReference>
<dbReference type="EMBL" id="CP139725">
    <property type="protein sequence ID" value="WPZ21625.1"/>
    <property type="molecule type" value="Genomic_DNA"/>
</dbReference>
<feature type="signal peptide" evidence="1">
    <location>
        <begin position="1"/>
        <end position="25"/>
    </location>
</feature>
<evidence type="ECO:0000256" key="1">
    <source>
        <dbReference type="SAM" id="SignalP"/>
    </source>
</evidence>
<name>A0ABZ0V2L6_9RHOB</name>
<feature type="chain" id="PRO_5047274614" evidence="1">
    <location>
        <begin position="26"/>
        <end position="132"/>
    </location>
</feature>
<accession>A0ABZ0V2L6</accession>